<evidence type="ECO:0000256" key="2">
    <source>
        <dbReference type="ARBA" id="ARBA00023136"/>
    </source>
</evidence>
<evidence type="ECO:0000259" key="5">
    <source>
        <dbReference type="Pfam" id="PF09864"/>
    </source>
</evidence>
<keyword evidence="3" id="KW-0564">Palmitate</keyword>
<dbReference type="Gene3D" id="2.40.128.200">
    <property type="match status" value="1"/>
</dbReference>
<accession>A0A917HDN9</accession>
<evidence type="ECO:0000313" key="6">
    <source>
        <dbReference type="EMBL" id="GGG76432.1"/>
    </source>
</evidence>
<dbReference type="Pfam" id="PF09864">
    <property type="entry name" value="MliC"/>
    <property type="match status" value="1"/>
</dbReference>
<proteinExistence type="predicted"/>
<dbReference type="InterPro" id="IPR036328">
    <property type="entry name" value="MliC_sf"/>
</dbReference>
<evidence type="ECO:0000256" key="4">
    <source>
        <dbReference type="ARBA" id="ARBA00023288"/>
    </source>
</evidence>
<dbReference type="RefSeq" id="WP_188553920.1">
    <property type="nucleotide sequence ID" value="NZ_BMGT01000002.1"/>
</dbReference>
<protein>
    <recommendedName>
        <fullName evidence="5">C-type lysozyme inhibitor domain-containing protein</fullName>
    </recommendedName>
</protein>
<dbReference type="SUPFAM" id="SSF141488">
    <property type="entry name" value="YdhA-like"/>
    <property type="match status" value="1"/>
</dbReference>
<name>A0A917HDN9_9BACT</name>
<dbReference type="Proteomes" id="UP000647241">
    <property type="component" value="Unassembled WGS sequence"/>
</dbReference>
<reference evidence="6" key="2">
    <citation type="submission" date="2020-09" db="EMBL/GenBank/DDBJ databases">
        <authorList>
            <person name="Sun Q."/>
            <person name="Zhou Y."/>
        </authorList>
    </citation>
    <scope>NUCLEOTIDE SEQUENCE</scope>
    <source>
        <strain evidence="6">CGMCC 1.12997</strain>
    </source>
</reference>
<organism evidence="6 7">
    <name type="scientific">Edaphobacter dinghuensis</name>
    <dbReference type="NCBI Taxonomy" id="1560005"/>
    <lineage>
        <taxon>Bacteria</taxon>
        <taxon>Pseudomonadati</taxon>
        <taxon>Acidobacteriota</taxon>
        <taxon>Terriglobia</taxon>
        <taxon>Terriglobales</taxon>
        <taxon>Acidobacteriaceae</taxon>
        <taxon>Edaphobacter</taxon>
    </lineage>
</organism>
<dbReference type="EMBL" id="BMGT01000002">
    <property type="protein sequence ID" value="GGG76432.1"/>
    <property type="molecule type" value="Genomic_DNA"/>
</dbReference>
<evidence type="ECO:0000313" key="7">
    <source>
        <dbReference type="Proteomes" id="UP000647241"/>
    </source>
</evidence>
<comment type="caution">
    <text evidence="6">The sequence shown here is derived from an EMBL/GenBank/DDBJ whole genome shotgun (WGS) entry which is preliminary data.</text>
</comment>
<keyword evidence="1" id="KW-0732">Signal</keyword>
<evidence type="ECO:0000256" key="1">
    <source>
        <dbReference type="ARBA" id="ARBA00022729"/>
    </source>
</evidence>
<keyword evidence="7" id="KW-1185">Reference proteome</keyword>
<dbReference type="AlphaFoldDB" id="A0A917HDN9"/>
<sequence>MRYAAVIAGIVLIAGTVASPLAEDLSVRLPGVPVTRIHATFECGADGVALGLPSGPFTVDYLNAGENHLAVLPIHGQALVFANVISGSGARYAAGRYIWWDAGARGVTLYADGVDGHPKAECHAVEKR</sequence>
<reference evidence="6" key="1">
    <citation type="journal article" date="2014" name="Int. J. Syst. Evol. Microbiol.">
        <title>Complete genome sequence of Corynebacterium casei LMG S-19264T (=DSM 44701T), isolated from a smear-ripened cheese.</title>
        <authorList>
            <consortium name="US DOE Joint Genome Institute (JGI-PGF)"/>
            <person name="Walter F."/>
            <person name="Albersmeier A."/>
            <person name="Kalinowski J."/>
            <person name="Ruckert C."/>
        </authorList>
    </citation>
    <scope>NUCLEOTIDE SEQUENCE</scope>
    <source>
        <strain evidence="6">CGMCC 1.12997</strain>
    </source>
</reference>
<keyword evidence="4" id="KW-0449">Lipoprotein</keyword>
<gene>
    <name evidence="6" type="ORF">GCM10011585_19190</name>
</gene>
<dbReference type="InterPro" id="IPR018660">
    <property type="entry name" value="MliC"/>
</dbReference>
<keyword evidence="2" id="KW-0472">Membrane</keyword>
<evidence type="ECO:0000256" key="3">
    <source>
        <dbReference type="ARBA" id="ARBA00023139"/>
    </source>
</evidence>
<feature type="domain" description="C-type lysozyme inhibitor" evidence="5">
    <location>
        <begin position="56"/>
        <end position="115"/>
    </location>
</feature>